<dbReference type="Pfam" id="PF00503">
    <property type="entry name" value="G-alpha"/>
    <property type="match status" value="1"/>
</dbReference>
<dbReference type="PaxDb" id="9598-ENSPTRP00000059419"/>
<dbReference type="Gene3D" id="1.10.400.10">
    <property type="entry name" value="GI Alpha 1, domain 2-like"/>
    <property type="match status" value="1"/>
</dbReference>
<dbReference type="SMART" id="SM00275">
    <property type="entry name" value="G_alpha"/>
    <property type="match status" value="1"/>
</dbReference>
<evidence type="ECO:0000256" key="10">
    <source>
        <dbReference type="RuleBase" id="RU369121"/>
    </source>
</evidence>
<comment type="function">
    <text evidence="10">Guanine nucleotide-binding proteins (G proteins) function as transducers in numerous signaling pathways controlled by G protein-coupled receptors (GPCRs).</text>
</comment>
<dbReference type="InterPro" id="IPR011025">
    <property type="entry name" value="GproteinA_insert"/>
</dbReference>
<evidence type="ECO:0000256" key="3">
    <source>
        <dbReference type="ARBA" id="ARBA00022741"/>
    </source>
</evidence>
<evidence type="ECO:0000313" key="13">
    <source>
        <dbReference type="Proteomes" id="UP000002277"/>
    </source>
</evidence>
<dbReference type="GO" id="GO:0048701">
    <property type="term" value="P:embryonic cranial skeleton morphogenesis"/>
    <property type="evidence" value="ECO:0007669"/>
    <property type="project" value="Ensembl"/>
</dbReference>
<dbReference type="GO" id="GO:0031683">
    <property type="term" value="F:G-protein beta/gamma-subunit complex binding"/>
    <property type="evidence" value="ECO:0000318"/>
    <property type="project" value="GO_Central"/>
</dbReference>
<dbReference type="GO" id="GO:0031698">
    <property type="term" value="F:beta-2 adrenergic receptor binding"/>
    <property type="evidence" value="ECO:0000318"/>
    <property type="project" value="GO_Central"/>
</dbReference>
<feature type="compositionally biased region" description="Acidic residues" evidence="11">
    <location>
        <begin position="577"/>
        <end position="588"/>
    </location>
</feature>
<dbReference type="Proteomes" id="UP000002277">
    <property type="component" value="Chromosome 20"/>
</dbReference>
<dbReference type="GO" id="GO:0003924">
    <property type="term" value="F:GTPase activity"/>
    <property type="evidence" value="ECO:0000318"/>
    <property type="project" value="GO_Central"/>
</dbReference>
<dbReference type="GO" id="GO:0005159">
    <property type="term" value="F:insulin-like growth factor receptor binding"/>
    <property type="evidence" value="ECO:0000318"/>
    <property type="project" value="GO_Central"/>
</dbReference>
<reference evidence="12" key="2">
    <citation type="submission" date="2025-08" db="UniProtKB">
        <authorList>
            <consortium name="Ensembl"/>
        </authorList>
    </citation>
    <scope>IDENTIFICATION</scope>
</reference>
<dbReference type="Gene3D" id="3.40.50.300">
    <property type="entry name" value="P-loop containing nucleotide triphosphate hydrolases"/>
    <property type="match status" value="1"/>
</dbReference>
<dbReference type="GO" id="GO:0031852">
    <property type="term" value="F:mu-type opioid receptor binding"/>
    <property type="evidence" value="ECO:0000318"/>
    <property type="project" value="GO_Central"/>
</dbReference>
<name>H2RDW0_PANTR</name>
<evidence type="ECO:0000256" key="5">
    <source>
        <dbReference type="ARBA" id="ARBA00022842"/>
    </source>
</evidence>
<dbReference type="AlphaFoldDB" id="H2RDW0"/>
<keyword evidence="4" id="KW-0013">ADP-ribosylation</keyword>
<dbReference type="PRINTS" id="PR00318">
    <property type="entry name" value="GPROTEINA"/>
</dbReference>
<keyword evidence="7 10" id="KW-0807">Transducer</keyword>
<evidence type="ECO:0000313" key="12">
    <source>
        <dbReference type="Ensembl" id="ENSPTRP00000059419.3"/>
    </source>
</evidence>
<feature type="binding site" evidence="9">
    <location>
        <position position="852"/>
    </location>
    <ligand>
        <name>Mg(2+)</name>
        <dbReference type="ChEBI" id="CHEBI:18420"/>
    </ligand>
</feature>
<keyword evidence="6 8" id="KW-0342">GTP-binding</keyword>
<dbReference type="GO" id="GO:0120162">
    <property type="term" value="P:positive regulation of cold-induced thermogenesis"/>
    <property type="evidence" value="ECO:0007669"/>
    <property type="project" value="Ensembl"/>
</dbReference>
<feature type="compositionally biased region" description="Low complexity" evidence="11">
    <location>
        <begin position="361"/>
        <end position="371"/>
    </location>
</feature>
<dbReference type="GO" id="GO:0010856">
    <property type="term" value="F:adenylate cyclase activator activity"/>
    <property type="evidence" value="ECO:0007669"/>
    <property type="project" value="Ensembl"/>
</dbReference>
<feature type="binding site" evidence="9">
    <location>
        <position position="702"/>
    </location>
    <ligand>
        <name>Mg(2+)</name>
        <dbReference type="ChEBI" id="CHEBI:18420"/>
    </ligand>
</feature>
<dbReference type="GO" id="GO:0009410">
    <property type="term" value="P:response to xenobiotic stimulus"/>
    <property type="evidence" value="ECO:0007669"/>
    <property type="project" value="Ensembl"/>
</dbReference>
<dbReference type="InterPro" id="IPR027417">
    <property type="entry name" value="P-loop_NTPase"/>
</dbReference>
<keyword evidence="10" id="KW-1003">Cell membrane</keyword>
<reference evidence="12 13" key="1">
    <citation type="journal article" date="2005" name="Nature">
        <title>Initial sequence of the chimpanzee genome and comparison with the human genome.</title>
        <authorList>
            <consortium name="Chimpanzee sequencing and analysis consortium"/>
        </authorList>
    </citation>
    <scope>NUCLEOTIDE SEQUENCE [LARGE SCALE GENOMIC DNA]</scope>
</reference>
<dbReference type="GO" id="GO:0045672">
    <property type="term" value="P:positive regulation of osteoclast differentiation"/>
    <property type="evidence" value="ECO:0007669"/>
    <property type="project" value="Ensembl"/>
</dbReference>
<dbReference type="PANTHER" id="PTHR10218:SF348">
    <property type="entry name" value="GUANINE NUCLEOTIDE-BINDING PROTEIN G(S) SUBUNIT ALPHA ISOFORMS XLAS"/>
    <property type="match status" value="1"/>
</dbReference>
<comment type="similarity">
    <text evidence="1 10">Belongs to the G-alpha family. G(s) subfamily.</text>
</comment>
<dbReference type="GO" id="GO:0035264">
    <property type="term" value="P:multicellular organism growth"/>
    <property type="evidence" value="ECO:0007669"/>
    <property type="project" value="Ensembl"/>
</dbReference>
<dbReference type="GO" id="GO:0035255">
    <property type="term" value="F:ionotropic glutamate receptor binding"/>
    <property type="evidence" value="ECO:0000318"/>
    <property type="project" value="GO_Central"/>
</dbReference>
<dbReference type="GO" id="GO:0035116">
    <property type="term" value="P:embryonic hindlimb morphogenesis"/>
    <property type="evidence" value="ECO:0007669"/>
    <property type="project" value="Ensembl"/>
</dbReference>
<dbReference type="SUPFAM" id="SSF52540">
    <property type="entry name" value="P-loop containing nucleoside triphosphate hydrolases"/>
    <property type="match status" value="1"/>
</dbReference>
<dbReference type="CDD" id="cd00066">
    <property type="entry name" value="G-alpha"/>
    <property type="match status" value="1"/>
</dbReference>
<dbReference type="GeneTree" id="ENSGT00940000156300"/>
<dbReference type="VGNC" id="VGNC:57986">
    <property type="gene designation" value="GNAS"/>
</dbReference>
<feature type="region of interest" description="Disordered" evidence="11">
    <location>
        <begin position="1"/>
        <end position="78"/>
    </location>
</feature>
<evidence type="ECO:0000256" key="7">
    <source>
        <dbReference type="ARBA" id="ARBA00023224"/>
    </source>
</evidence>
<feature type="region of interest" description="Disordered" evidence="11">
    <location>
        <begin position="283"/>
        <end position="593"/>
    </location>
</feature>
<keyword evidence="13" id="KW-1185">Reference proteome</keyword>
<dbReference type="GO" id="GO:0006112">
    <property type="term" value="P:energy reserve metabolic process"/>
    <property type="evidence" value="ECO:0007669"/>
    <property type="project" value="Ensembl"/>
</dbReference>
<dbReference type="SUPFAM" id="SSF47895">
    <property type="entry name" value="Transducin (alpha subunit), insertion domain"/>
    <property type="match status" value="1"/>
</dbReference>
<dbReference type="GO" id="GO:2000828">
    <property type="term" value="P:regulation of parathyroid hormone secretion"/>
    <property type="evidence" value="ECO:0007669"/>
    <property type="project" value="Ensembl"/>
</dbReference>
<dbReference type="PANTHER" id="PTHR10218">
    <property type="entry name" value="GTP-BINDING PROTEIN ALPHA SUBUNIT"/>
    <property type="match status" value="1"/>
</dbReference>
<comment type="subunit">
    <text evidence="10">G proteins are composed of 3 units; alpha, beta and gamma. The alpha chain contains the guanine nucleotide binding site.</text>
</comment>
<dbReference type="GO" id="GO:0040032">
    <property type="term" value="P:post-embryonic body morphogenesis"/>
    <property type="evidence" value="ECO:0007669"/>
    <property type="project" value="Ensembl"/>
</dbReference>
<dbReference type="GO" id="GO:0030425">
    <property type="term" value="C:dendrite"/>
    <property type="evidence" value="ECO:0007669"/>
    <property type="project" value="Ensembl"/>
</dbReference>
<keyword evidence="10" id="KW-0472">Membrane</keyword>
<dbReference type="GO" id="GO:0045669">
    <property type="term" value="P:positive regulation of osteoblast differentiation"/>
    <property type="evidence" value="ECO:0007669"/>
    <property type="project" value="Ensembl"/>
</dbReference>
<dbReference type="GO" id="GO:0071514">
    <property type="term" value="P:genomic imprinting"/>
    <property type="evidence" value="ECO:0007669"/>
    <property type="project" value="Ensembl"/>
</dbReference>
<keyword evidence="3 8" id="KW-0547">Nucleotide-binding</keyword>
<dbReference type="GO" id="GO:0071377">
    <property type="term" value="P:cellular response to glucagon stimulus"/>
    <property type="evidence" value="ECO:0007669"/>
    <property type="project" value="Ensembl"/>
</dbReference>
<feature type="compositionally biased region" description="Basic and acidic residues" evidence="11">
    <location>
        <begin position="645"/>
        <end position="665"/>
    </location>
</feature>
<dbReference type="EMBL" id="AACZ04052922">
    <property type="status" value="NOT_ANNOTATED_CDS"/>
    <property type="molecule type" value="Genomic_DNA"/>
</dbReference>
<dbReference type="GO" id="GO:0005525">
    <property type="term" value="F:GTP binding"/>
    <property type="evidence" value="ECO:0007669"/>
    <property type="project" value="UniProtKB-UniRule"/>
</dbReference>
<feature type="region of interest" description="Disordered" evidence="11">
    <location>
        <begin position="185"/>
        <end position="224"/>
    </location>
</feature>
<accession>H2RDW0</accession>
<gene>
    <name evidence="12 14" type="primary">GNAS</name>
</gene>
<evidence type="ECO:0000256" key="2">
    <source>
        <dbReference type="ARBA" id="ARBA00022723"/>
    </source>
</evidence>
<keyword evidence="5 9" id="KW-0460">Magnesium</keyword>
<feature type="binding site" evidence="8">
    <location>
        <begin position="940"/>
        <end position="943"/>
    </location>
    <ligand>
        <name>GTP</name>
        <dbReference type="ChEBI" id="CHEBI:37565"/>
    </ligand>
</feature>
<evidence type="ECO:0000256" key="11">
    <source>
        <dbReference type="SAM" id="MobiDB-lite"/>
    </source>
</evidence>
<feature type="binding site" evidence="8">
    <location>
        <begin position="871"/>
        <end position="875"/>
    </location>
    <ligand>
        <name>GTP</name>
        <dbReference type="ChEBI" id="CHEBI:37565"/>
    </ligand>
</feature>
<proteinExistence type="inferred from homology"/>
<dbReference type="GO" id="GO:0003925">
    <property type="term" value="F:G protein activity"/>
    <property type="evidence" value="ECO:0007669"/>
    <property type="project" value="Ensembl"/>
</dbReference>
<dbReference type="GO" id="GO:0007606">
    <property type="term" value="P:sensory perception of chemical stimulus"/>
    <property type="evidence" value="ECO:0000318"/>
    <property type="project" value="GO_Central"/>
</dbReference>
<sequence length="1042" mass="111412">MGMRNCLYGNNMSGQRDIPPEIGEQPEQPPLEAPGATAPGAGPSPAEEMETEPPHNEPIPIENDGEACGPPEVSRPNFQVLNPAFREAGAHGSYSPPPEEAMPFEVEQPSLGGFWPTLEQPGFPSGVHAGLEAFGPALMEPGAFSGARPGLGGYSPPPEEAMPFEFDQPAQRGCSQLLLQVPDLAPGGPGAAGVPGAPPEEPQALRPAKAGSRGGYSPPPEETMPFELDGEGFGDDSPPPGLSRVIAQVDGSGQFAAVAASSAVRLTPAANAPPLWVPGAIGSPSQEAVRPPSNFTGSSPWMEISGPPFEIGSAPAGVDDTPVNMDSPPIALDGPPIKVSGAPDKRERAERPPVEEEAAEMEGAADAAEGGKVPSPGYGSPAAGAASADTAAGAASADTAARAAPAAPADPDSGATPEDPDSGTAPADPDSGAAPADPDSGAAPAAPADPDSGAAPDAPADPDSGAAPDAPADPDSGAPAAPAAAETRAAHVAPAAPDAGAPTAPAASATRAAQVRRAASAAPASGARRKIHLRPPSPEIQAADPPTPRPTRASAWRGKSESSRGRRVYYDEGVASSDDDSSGDESDDGTSGCLRWFQHRRNRRRRKPQRNLLRNFLVQAFGGCFGRSESPQPKASRSLKVKKVPLAEKRRQMRKEALEKRAQKRAEKKRSKLIDKQLQDEKMGYMCTHRLLLLGAGESGKSTIVKQMRILHVNGFNGEGGEEDPQAARSNSDGEKATKVQDIKNNLKEAIETIVAAMSNLVPPVELANPENQFRVDYILSVMNVPDFDFPPEFYEHAKALWEDEGVRACYERSNEYQLIDCAQYFLDKIDVIKQADYVPSDQDLLRCRVLTSGIFETKFQVDKVNFHMFDVGGQRDERRKWIQCFNDVTAIIFVVASSSYNMVIREDNQTNRLQEALNLFKSIWNNRWLRTISVILFLNKQDLLAEKVLAGKSKIEDYFPEFARYTTPEDATPEPGEDPRVTRAKYFIRDEFLRISTASGDGRHYCYPHFTCAVDTENIRRVFNDCRDIIQRMHLRQYELL</sequence>
<dbReference type="FunFam" id="1.10.400.10:FF:000003">
    <property type="entry name" value="Guanine nucleotide-binding protein G(S) subunit alpha"/>
    <property type="match status" value="1"/>
</dbReference>
<dbReference type="InParanoid" id="H2RDW0"/>
<dbReference type="Ensembl" id="ENSPTRT00000067830.3">
    <property type="protein sequence ID" value="ENSPTRP00000059419.3"/>
    <property type="gene ID" value="ENSPTRG00000032488.4"/>
</dbReference>
<dbReference type="GO" id="GO:0046872">
    <property type="term" value="F:metal ion binding"/>
    <property type="evidence" value="ECO:0007669"/>
    <property type="project" value="UniProtKB-UniRule"/>
</dbReference>
<evidence type="ECO:0000256" key="4">
    <source>
        <dbReference type="ARBA" id="ARBA00022765"/>
    </source>
</evidence>
<feature type="compositionally biased region" description="Low complexity" evidence="11">
    <location>
        <begin position="33"/>
        <end position="46"/>
    </location>
</feature>
<dbReference type="GO" id="GO:0032024">
    <property type="term" value="P:positive regulation of insulin secretion"/>
    <property type="evidence" value="ECO:0007669"/>
    <property type="project" value="Ensembl"/>
</dbReference>
<dbReference type="GO" id="GO:0007191">
    <property type="term" value="P:adenylate cyclase-activating dopamine receptor signaling pathway"/>
    <property type="evidence" value="ECO:0000318"/>
    <property type="project" value="GO_Central"/>
</dbReference>
<dbReference type="InterPro" id="IPR000367">
    <property type="entry name" value="Gprotein_alpha_S"/>
</dbReference>
<feature type="binding site" evidence="8">
    <location>
        <position position="1014"/>
    </location>
    <ligand>
        <name>GTP</name>
        <dbReference type="ChEBI" id="CHEBI:37565"/>
    </ligand>
</feature>
<feature type="compositionally biased region" description="Low complexity" evidence="11">
    <location>
        <begin position="379"/>
        <end position="416"/>
    </location>
</feature>
<dbReference type="Bgee" id="ENSPTRG00000032488">
    <property type="expression patterns" value="Expressed in dorsolateral prefrontal cortex and 20 other cell types or tissues"/>
</dbReference>
<dbReference type="CDD" id="cd22249">
    <property type="entry name" value="UDM1_RNF168_RNF169-like"/>
    <property type="match status" value="1"/>
</dbReference>
<dbReference type="InterPro" id="IPR001019">
    <property type="entry name" value="Gprotein_alpha_su"/>
</dbReference>
<dbReference type="FunCoup" id="H2RDW0">
    <property type="interactions" value="1536"/>
</dbReference>
<dbReference type="PROSITE" id="PS51882">
    <property type="entry name" value="G_ALPHA"/>
    <property type="match status" value="1"/>
</dbReference>
<dbReference type="GO" id="GO:0051430">
    <property type="term" value="F:corticotropin-releasing hormone receptor 1 binding"/>
    <property type="evidence" value="ECO:0000318"/>
    <property type="project" value="GO_Central"/>
</dbReference>
<evidence type="ECO:0000256" key="1">
    <source>
        <dbReference type="ARBA" id="ARBA00007172"/>
    </source>
</evidence>
<feature type="compositionally biased region" description="Basic and acidic residues" evidence="11">
    <location>
        <begin position="558"/>
        <end position="570"/>
    </location>
</feature>
<evidence type="ECO:0000256" key="8">
    <source>
        <dbReference type="PIRSR" id="PIRSR601019-1"/>
    </source>
</evidence>
<keyword evidence="2 9" id="KW-0479">Metal-binding</keyword>
<feature type="region of interest" description="Disordered" evidence="11">
    <location>
        <begin position="627"/>
        <end position="671"/>
    </location>
</feature>
<organism evidence="12 13">
    <name type="scientific">Pan troglodytes</name>
    <name type="common">Chimpanzee</name>
    <dbReference type="NCBI Taxonomy" id="9598"/>
    <lineage>
        <taxon>Eukaryota</taxon>
        <taxon>Metazoa</taxon>
        <taxon>Chordata</taxon>
        <taxon>Craniata</taxon>
        <taxon>Vertebrata</taxon>
        <taxon>Euteleostomi</taxon>
        <taxon>Mammalia</taxon>
        <taxon>Eutheria</taxon>
        <taxon>Euarchontoglires</taxon>
        <taxon>Primates</taxon>
        <taxon>Haplorrhini</taxon>
        <taxon>Catarrhini</taxon>
        <taxon>Hominidae</taxon>
        <taxon>Pan</taxon>
    </lineage>
</organism>
<dbReference type="GO" id="GO:0005834">
    <property type="term" value="C:heterotrimeric G-protein complex"/>
    <property type="evidence" value="ECO:0000318"/>
    <property type="project" value="GO_Central"/>
</dbReference>
<dbReference type="GO" id="GO:0005737">
    <property type="term" value="C:cytoplasm"/>
    <property type="evidence" value="ECO:0000318"/>
    <property type="project" value="GO_Central"/>
</dbReference>
<reference evidence="12" key="3">
    <citation type="submission" date="2025-09" db="UniProtKB">
        <authorList>
            <consortium name="Ensembl"/>
        </authorList>
    </citation>
    <scope>IDENTIFICATION</scope>
</reference>
<evidence type="ECO:0000256" key="9">
    <source>
        <dbReference type="PIRSR" id="PIRSR601019-2"/>
    </source>
</evidence>
<dbReference type="GO" id="GO:0001894">
    <property type="term" value="P:tissue homeostasis"/>
    <property type="evidence" value="ECO:0007669"/>
    <property type="project" value="Ensembl"/>
</dbReference>
<evidence type="ECO:0000256" key="6">
    <source>
        <dbReference type="ARBA" id="ARBA00023134"/>
    </source>
</evidence>
<dbReference type="GO" id="GO:0001958">
    <property type="term" value="P:endochondral ossification"/>
    <property type="evidence" value="ECO:0007669"/>
    <property type="project" value="Ensembl"/>
</dbReference>
<dbReference type="eggNOG" id="KOG0099">
    <property type="taxonomic scope" value="Eukaryota"/>
</dbReference>
<feature type="region of interest" description="Disordered" evidence="11">
    <location>
        <begin position="716"/>
        <end position="739"/>
    </location>
</feature>
<feature type="binding site" evidence="8">
    <location>
        <begin position="698"/>
        <end position="703"/>
    </location>
    <ligand>
        <name>GTP</name>
        <dbReference type="ChEBI" id="CHEBI:37565"/>
    </ligand>
</feature>
<dbReference type="GO" id="GO:0043588">
    <property type="term" value="P:skin development"/>
    <property type="evidence" value="ECO:0007669"/>
    <property type="project" value="Ensembl"/>
</dbReference>
<dbReference type="GO" id="GO:0031748">
    <property type="term" value="F:D1 dopamine receptor binding"/>
    <property type="evidence" value="ECO:0000318"/>
    <property type="project" value="GO_Central"/>
</dbReference>
<evidence type="ECO:0000313" key="14">
    <source>
        <dbReference type="VGNC" id="VGNC:57986"/>
    </source>
</evidence>
<feature type="compositionally biased region" description="Basic and acidic residues" evidence="11">
    <location>
        <begin position="343"/>
        <end position="354"/>
    </location>
</feature>
<comment type="subcellular location">
    <subcellularLocation>
        <location evidence="10">Cell membrane</location>
    </subcellularLocation>
</comment>
<feature type="compositionally biased region" description="Low complexity" evidence="11">
    <location>
        <begin position="423"/>
        <end position="526"/>
    </location>
</feature>
<dbReference type="FunFam" id="3.40.50.300:FF:006178">
    <property type="entry name" value="Guanine nucleotide-binding protein G(s) subunit alpha isoforms short"/>
    <property type="match status" value="2"/>
</dbReference>
<dbReference type="GO" id="GO:0051216">
    <property type="term" value="P:cartilage development"/>
    <property type="evidence" value="ECO:0007669"/>
    <property type="project" value="Ensembl"/>
</dbReference>
<protein>
    <recommendedName>
        <fullName evidence="10">Guanine nucleotide-binding protein G(s) subunit alpha</fullName>
    </recommendedName>
    <alternativeName>
        <fullName evidence="10">Adenylate cyclase-stimulating G alpha protein</fullName>
    </alternativeName>
</protein>
<dbReference type="PRINTS" id="PR00443">
    <property type="entry name" value="GPROTEINAS"/>
</dbReference>
<feature type="binding site" evidence="8">
    <location>
        <begin position="846"/>
        <end position="852"/>
    </location>
    <ligand>
        <name>GTP</name>
        <dbReference type="ChEBI" id="CHEBI:37565"/>
    </ligand>
</feature>
<dbReference type="HOGENOM" id="CLU_010619_0_0_1"/>